<evidence type="ECO:0000313" key="2">
    <source>
        <dbReference type="EMBL" id="KAJ4826829.1"/>
    </source>
</evidence>
<proteinExistence type="predicted"/>
<dbReference type="PANTHER" id="PTHR33177:SF77">
    <property type="entry name" value="LITAF DOMAIN-CONTAINING PROTEIN"/>
    <property type="match status" value="1"/>
</dbReference>
<organism evidence="2 3">
    <name type="scientific">Turnera subulata</name>
    <dbReference type="NCBI Taxonomy" id="218843"/>
    <lineage>
        <taxon>Eukaryota</taxon>
        <taxon>Viridiplantae</taxon>
        <taxon>Streptophyta</taxon>
        <taxon>Embryophyta</taxon>
        <taxon>Tracheophyta</taxon>
        <taxon>Spermatophyta</taxon>
        <taxon>Magnoliopsida</taxon>
        <taxon>eudicotyledons</taxon>
        <taxon>Gunneridae</taxon>
        <taxon>Pentapetalae</taxon>
        <taxon>rosids</taxon>
        <taxon>fabids</taxon>
        <taxon>Malpighiales</taxon>
        <taxon>Passifloraceae</taxon>
        <taxon>Turnera</taxon>
    </lineage>
</organism>
<accession>A0A9Q0J3A6</accession>
<name>A0A9Q0J3A6_9ROSI</name>
<dbReference type="Proteomes" id="UP001141552">
    <property type="component" value="Unassembled WGS sequence"/>
</dbReference>
<keyword evidence="3" id="KW-1185">Reference proteome</keyword>
<gene>
    <name evidence="2" type="ORF">Tsubulata_023648</name>
</gene>
<sequence>MALLCANQIGFAYGDESTGFVIDNAPGEFHDLPFQSHLQCQLVRGKENGTSFLLMKEPRKRCFRKMEMTQEAKHTSLDLTLRLSPPGTILIQDDDDELSSHSEISSPTSQGSCLSLEMINSSQGGLDRINTSVKVASLVLMGCPHCLIYVMVSQVEPKCPMCKSTVLIDTSYKNQAKRSREC</sequence>
<dbReference type="EMBL" id="JAKUCV010006573">
    <property type="protein sequence ID" value="KAJ4826829.1"/>
    <property type="molecule type" value="Genomic_DNA"/>
</dbReference>
<dbReference type="Pfam" id="PF24747">
    <property type="entry name" value="Zn-ribbon_GIR1"/>
    <property type="match status" value="1"/>
</dbReference>
<reference evidence="2" key="1">
    <citation type="submission" date="2022-02" db="EMBL/GenBank/DDBJ databases">
        <authorList>
            <person name="Henning P.M."/>
            <person name="McCubbin A.G."/>
            <person name="Shore J.S."/>
        </authorList>
    </citation>
    <scope>NUCLEOTIDE SEQUENCE</scope>
    <source>
        <strain evidence="2">F60SS</strain>
        <tissue evidence="2">Leaves</tissue>
    </source>
</reference>
<dbReference type="PANTHER" id="PTHR33177">
    <property type="entry name" value="PUTATIVE-RELATED"/>
    <property type="match status" value="1"/>
</dbReference>
<dbReference type="InterPro" id="IPR055281">
    <property type="entry name" value="GIR1-2/SIED1"/>
</dbReference>
<dbReference type="AlphaFoldDB" id="A0A9Q0J3A6"/>
<dbReference type="InterPro" id="IPR056440">
    <property type="entry name" value="Zn-ribbon_GIR1"/>
</dbReference>
<comment type="caution">
    <text evidence="2">The sequence shown here is derived from an EMBL/GenBank/DDBJ whole genome shotgun (WGS) entry which is preliminary data.</text>
</comment>
<protein>
    <recommendedName>
        <fullName evidence="1">GIR1-like zinc ribbon domain-containing protein</fullName>
    </recommendedName>
</protein>
<evidence type="ECO:0000313" key="3">
    <source>
        <dbReference type="Proteomes" id="UP001141552"/>
    </source>
</evidence>
<reference evidence="2" key="2">
    <citation type="journal article" date="2023" name="Plants (Basel)">
        <title>Annotation of the Turnera subulata (Passifloraceae) Draft Genome Reveals the S-Locus Evolved after the Divergence of Turneroideae from Passifloroideae in a Stepwise Manner.</title>
        <authorList>
            <person name="Henning P.M."/>
            <person name="Roalson E.H."/>
            <person name="Mir W."/>
            <person name="McCubbin A.G."/>
            <person name="Shore J.S."/>
        </authorList>
    </citation>
    <scope>NUCLEOTIDE SEQUENCE</scope>
    <source>
        <strain evidence="2">F60SS</strain>
    </source>
</reference>
<evidence type="ECO:0000259" key="1">
    <source>
        <dbReference type="Pfam" id="PF24747"/>
    </source>
</evidence>
<dbReference type="OrthoDB" id="1464951at2759"/>
<feature type="domain" description="GIR1-like zinc ribbon" evidence="1">
    <location>
        <begin position="137"/>
        <end position="169"/>
    </location>
</feature>